<name>A0A177ICC5_9CORY</name>
<dbReference type="PANTHER" id="PTHR30199:SF0">
    <property type="entry name" value="INNER MEMBRANE PROTEIN YDCO"/>
    <property type="match status" value="1"/>
</dbReference>
<accession>A0A177ICC5</accession>
<dbReference type="InterPro" id="IPR004711">
    <property type="entry name" value="Benzoate_Transporter"/>
</dbReference>
<organism evidence="2 3">
    <name type="scientific">Corynebacterium stationis</name>
    <dbReference type="NCBI Taxonomy" id="1705"/>
    <lineage>
        <taxon>Bacteria</taxon>
        <taxon>Bacillati</taxon>
        <taxon>Actinomycetota</taxon>
        <taxon>Actinomycetes</taxon>
        <taxon>Mycobacteriales</taxon>
        <taxon>Corynebacteriaceae</taxon>
        <taxon>Corynebacterium</taxon>
    </lineage>
</organism>
<keyword evidence="1" id="KW-1133">Transmembrane helix</keyword>
<feature type="transmembrane region" description="Helical" evidence="1">
    <location>
        <begin position="71"/>
        <end position="90"/>
    </location>
</feature>
<dbReference type="EMBL" id="LSTQ01000025">
    <property type="protein sequence ID" value="OAH25755.1"/>
    <property type="molecule type" value="Genomic_DNA"/>
</dbReference>
<feature type="transmembrane region" description="Helical" evidence="1">
    <location>
        <begin position="45"/>
        <end position="64"/>
    </location>
</feature>
<keyword evidence="3" id="KW-1185">Reference proteome</keyword>
<feature type="transmembrane region" description="Helical" evidence="1">
    <location>
        <begin position="96"/>
        <end position="117"/>
    </location>
</feature>
<dbReference type="PANTHER" id="PTHR30199">
    <property type="entry name" value="MFS FAMILY TRANSPORTER, PREDICTED SUBSTRATE BENZOATE"/>
    <property type="match status" value="1"/>
</dbReference>
<dbReference type="STRING" id="1705.CA21670_06760"/>
<feature type="transmembrane region" description="Helical" evidence="1">
    <location>
        <begin position="359"/>
        <end position="382"/>
    </location>
</feature>
<reference evidence="3" key="1">
    <citation type="submission" date="2016-02" db="EMBL/GenBank/DDBJ databases">
        <authorList>
            <person name="Kaur G."/>
            <person name="Nair G.R."/>
            <person name="Mayilraj S."/>
        </authorList>
    </citation>
    <scope>NUCLEOTIDE SEQUENCE [LARGE SCALE GENOMIC DNA]</scope>
    <source>
        <strain evidence="3">GA-15</strain>
    </source>
</reference>
<dbReference type="Pfam" id="PF03594">
    <property type="entry name" value="BenE"/>
    <property type="match status" value="1"/>
</dbReference>
<proteinExistence type="predicted"/>
<dbReference type="AlphaFoldDB" id="A0A177ICC5"/>
<feature type="transmembrane region" description="Helical" evidence="1">
    <location>
        <begin position="259"/>
        <end position="283"/>
    </location>
</feature>
<evidence type="ECO:0000313" key="2">
    <source>
        <dbReference type="EMBL" id="OAH25755.1"/>
    </source>
</evidence>
<evidence type="ECO:0000313" key="3">
    <source>
        <dbReference type="Proteomes" id="UP000076947"/>
    </source>
</evidence>
<sequence length="410" mass="42584">MPKPGASQGVLSVIAGITTGLVGFLGSFVIVIAMMQNLGATDGQISSGLLAVCFAIGLTTYFLAYTTKAPITIAWSTPGAALIAGAFAAGEGDSELFSHAMGAFMLTGVLLIATGLIRPLADLVSKIPGEIAQAMLAGFLLSYCTKPFLNLAAEPLLAGPIVGVWLIALWKAPRWAIPAAFVASCLVIAFTFNAADLEDVNILPHLEFVMPSISIAAVVNISLPLYLVTMASQNLPGLAILKAYDYKLPWKRAMVSTGFMSSVAALFGGLTINLAAISAALSAGSESGVKRLRRWRSAMWSGNTYLIIGLLCSFIVVIISAAPVEVFSTLAGLALIGTFSGSVAGAWKNPAEHSRLPAAITFVIAASGLTIFGIGAAVWSIAGGLIVRGILLARKHSQDDKIAQEHADHQ</sequence>
<dbReference type="GO" id="GO:0042925">
    <property type="term" value="F:benzoate transmembrane transporter activity"/>
    <property type="evidence" value="ECO:0007669"/>
    <property type="project" value="InterPro"/>
</dbReference>
<gene>
    <name evidence="2" type="ORF">AYJ05_10140</name>
</gene>
<protein>
    <recommendedName>
        <fullName evidence="4">Benzoate transporter</fullName>
    </recommendedName>
</protein>
<evidence type="ECO:0008006" key="4">
    <source>
        <dbReference type="Google" id="ProtNLM"/>
    </source>
</evidence>
<evidence type="ECO:0000256" key="1">
    <source>
        <dbReference type="SAM" id="Phobius"/>
    </source>
</evidence>
<feature type="transmembrane region" description="Helical" evidence="1">
    <location>
        <begin position="208"/>
        <end position="228"/>
    </location>
</feature>
<feature type="transmembrane region" description="Helical" evidence="1">
    <location>
        <begin position="330"/>
        <end position="347"/>
    </location>
</feature>
<feature type="transmembrane region" description="Helical" evidence="1">
    <location>
        <begin position="175"/>
        <end position="196"/>
    </location>
</feature>
<feature type="transmembrane region" description="Helical" evidence="1">
    <location>
        <begin position="148"/>
        <end position="169"/>
    </location>
</feature>
<dbReference type="RefSeq" id="WP_231869286.1">
    <property type="nucleotide sequence ID" value="NZ_LSTQ01000025.1"/>
</dbReference>
<feature type="transmembrane region" description="Helical" evidence="1">
    <location>
        <begin position="12"/>
        <end position="33"/>
    </location>
</feature>
<dbReference type="Proteomes" id="UP000076947">
    <property type="component" value="Unassembled WGS sequence"/>
</dbReference>
<comment type="caution">
    <text evidence="2">The sequence shown here is derived from an EMBL/GenBank/DDBJ whole genome shotgun (WGS) entry which is preliminary data.</text>
</comment>
<dbReference type="NCBIfam" id="TIGR00843">
    <property type="entry name" value="benE"/>
    <property type="match status" value="1"/>
</dbReference>
<keyword evidence="1" id="KW-0812">Transmembrane</keyword>
<dbReference type="GO" id="GO:0005886">
    <property type="term" value="C:plasma membrane"/>
    <property type="evidence" value="ECO:0007669"/>
    <property type="project" value="TreeGrafter"/>
</dbReference>
<keyword evidence="1" id="KW-0472">Membrane</keyword>
<feature type="transmembrane region" description="Helical" evidence="1">
    <location>
        <begin position="304"/>
        <end position="324"/>
    </location>
</feature>